<dbReference type="EMBL" id="AP011540">
    <property type="protein sequence ID" value="BAI65739.1"/>
    <property type="molecule type" value="Genomic_DNA"/>
</dbReference>
<proteinExistence type="predicted"/>
<keyword evidence="2" id="KW-1185">Reference proteome</keyword>
<reference evidence="1 2" key="3">
    <citation type="journal article" date="2010" name="Sequencing">
        <title>Complete Genome Sequence of Rothia mucilaginosa DY-18: A Clinical Isolate with Dense Meshwork-Like Structures from a Persistent Apical Periodontitis Lesion.</title>
        <authorList>
            <person name="Yamane K."/>
            <person name="Nambu T."/>
            <person name="Yamanaka T."/>
            <person name="Mashimo C."/>
            <person name="Sugimori C."/>
            <person name="Leung K.-P."/>
            <person name="Fukushima H."/>
        </authorList>
    </citation>
    <scope>NUCLEOTIDE SEQUENCE [LARGE SCALE GENOMIC DNA]</scope>
    <source>
        <strain evidence="1 2">DY-18</strain>
    </source>
</reference>
<reference evidence="2" key="1">
    <citation type="submission" date="2009-07" db="EMBL/GenBank/DDBJ databases">
        <title>Complete genome sequence of Rothia mucilaginosa DJ.</title>
        <authorList>
            <person name="Yamane K."/>
            <person name="Nambu T."/>
            <person name="Mashimo C."/>
            <person name="Sugimori C."/>
            <person name="Yamanaka T."/>
            <person name="Leung K."/>
            <person name="Fukushima H."/>
        </authorList>
    </citation>
    <scope>NUCLEOTIDE SEQUENCE [LARGE SCALE GENOMIC DNA]</scope>
    <source>
        <strain evidence="2">DY-18</strain>
    </source>
</reference>
<protein>
    <submittedName>
        <fullName evidence="1">Uncharacterized protein</fullName>
    </submittedName>
</protein>
<dbReference type="AlphaFoldDB" id="D2NQ21"/>
<gene>
    <name evidence="1" type="ordered locus">RMDY18_19070</name>
</gene>
<reference evidence="1 2" key="2">
    <citation type="journal article" date="2010" name="J Osaka Dent Univ">
        <title>Isolation and identification of Rothia mucilaginosa from persistent apical periodontitis lesions.</title>
        <authorList>
            <person name="Yamane K."/>
            <person name="Yoshida M."/>
            <person name="Fujihira T."/>
            <person name="Baba T."/>
            <person name="Tsuji N."/>
            <person name="Hayashi H."/>
            <person name="Sugimori C."/>
            <person name="Yamanaka T."/>
            <person name="Mashimo C."/>
            <person name="Nambu T."/>
            <person name="Kawai H."/>
            <person name="Fukushima H."/>
        </authorList>
    </citation>
    <scope>NUCLEOTIDE SEQUENCE [LARGE SCALE GENOMIC DNA]</scope>
    <source>
        <strain evidence="1 2">DY-18</strain>
    </source>
</reference>
<name>D2NQ21_ROTMD</name>
<dbReference type="HOGENOM" id="CLU_674185_0_0_11"/>
<sequence>MRQVRHTSPNPSENVRRVIFISHRAHFSTYFTAARCDRLSAPLRGSRSLEQRDLLGCREDGIQGGEVLSVEAQACRLCVGAHLPGAGRTGNDGGDRRLLCEPGERRLHLGDAAFGAEAVEGFELVPVGGVEHVLLGVGQARTGGNVVAAVLAGQQAVSEREVRQHTHAEVPCGGQDFEFCAAVEQVVVVFSDDEPFGAEFTGAVFGVGELPAGEVGVAQVADFAVAYELVESAEGFFDGGVGVGAVVEVQVDIVGAEAAEGPFDGAHDVAAGSAGIAVVAVEVADGQTEFGDDGQFVAVEAELGEGGAEHGFGEAGFGAVEVCDVEEADAGVDCGGDDFVGTFLGAGGRAGAAEVVAADADAGYDEAGVAEPAVDGGFNTFHVFNSTLCGYVAWLFPLQLGGEELSEA</sequence>
<evidence type="ECO:0000313" key="1">
    <source>
        <dbReference type="EMBL" id="BAI65739.1"/>
    </source>
</evidence>
<organism evidence="1 2">
    <name type="scientific">Rothia mucilaginosa (strain DY-18)</name>
    <name type="common">Stomatococcus mucilaginosus</name>
    <dbReference type="NCBI Taxonomy" id="680646"/>
    <lineage>
        <taxon>Bacteria</taxon>
        <taxon>Bacillati</taxon>
        <taxon>Actinomycetota</taxon>
        <taxon>Actinomycetes</taxon>
        <taxon>Micrococcales</taxon>
        <taxon>Micrococcaceae</taxon>
        <taxon>Rothia</taxon>
    </lineage>
</organism>
<dbReference type="KEGG" id="rmu:RMDY18_19070"/>
<evidence type="ECO:0000313" key="2">
    <source>
        <dbReference type="Proteomes" id="UP000001883"/>
    </source>
</evidence>
<accession>D2NQ21</accession>
<dbReference type="Proteomes" id="UP000001883">
    <property type="component" value="Chromosome"/>
</dbReference>